<feature type="domain" description="Glucosamine/galactosamine-6-phosphate isomerase" evidence="3">
    <location>
        <begin position="10"/>
        <end position="224"/>
    </location>
</feature>
<dbReference type="NCBIfam" id="TIGR00502">
    <property type="entry name" value="nagB"/>
    <property type="match status" value="1"/>
</dbReference>
<dbReference type="SUPFAM" id="SSF100950">
    <property type="entry name" value="NagB/RpiA/CoA transferase-like"/>
    <property type="match status" value="1"/>
</dbReference>
<protein>
    <recommendedName>
        <fullName evidence="2">Glucosamine-6-phosphate deaminase</fullName>
        <ecNumber evidence="2">3.5.99.6</ecNumber>
    </recommendedName>
</protein>
<dbReference type="GO" id="GO:0006043">
    <property type="term" value="P:glucosamine catabolic process"/>
    <property type="evidence" value="ECO:0007669"/>
    <property type="project" value="TreeGrafter"/>
</dbReference>
<evidence type="ECO:0000259" key="3">
    <source>
        <dbReference type="Pfam" id="PF01182"/>
    </source>
</evidence>
<gene>
    <name evidence="4" type="primary">nagB</name>
    <name evidence="4" type="ORF">FHY64_10500</name>
</gene>
<reference evidence="4 5" key="1">
    <citation type="submission" date="2019-06" db="EMBL/GenBank/DDBJ databases">
        <title>Genome of new Rhodobacteraceae sp. SM1903.</title>
        <authorList>
            <person name="Ren X."/>
        </authorList>
    </citation>
    <scope>NUCLEOTIDE SEQUENCE [LARGE SCALE GENOMIC DNA]</scope>
    <source>
        <strain evidence="4 5">SM1903</strain>
    </source>
</reference>
<dbReference type="OrthoDB" id="9791139at2"/>
<dbReference type="Gene3D" id="3.40.50.1360">
    <property type="match status" value="1"/>
</dbReference>
<evidence type="ECO:0000313" key="4">
    <source>
        <dbReference type="EMBL" id="TNY33675.1"/>
    </source>
</evidence>
<dbReference type="GO" id="GO:0005975">
    <property type="term" value="P:carbohydrate metabolic process"/>
    <property type="evidence" value="ECO:0007669"/>
    <property type="project" value="InterPro"/>
</dbReference>
<evidence type="ECO:0000313" key="5">
    <source>
        <dbReference type="Proteomes" id="UP000314011"/>
    </source>
</evidence>
<dbReference type="GO" id="GO:0005737">
    <property type="term" value="C:cytoplasm"/>
    <property type="evidence" value="ECO:0007669"/>
    <property type="project" value="TreeGrafter"/>
</dbReference>
<keyword evidence="1 4" id="KW-0378">Hydrolase</keyword>
<organism evidence="4 5">
    <name type="scientific">Pelagovum pacificum</name>
    <dbReference type="NCBI Taxonomy" id="2588711"/>
    <lineage>
        <taxon>Bacteria</taxon>
        <taxon>Pseudomonadati</taxon>
        <taxon>Pseudomonadota</taxon>
        <taxon>Alphaproteobacteria</taxon>
        <taxon>Rhodobacterales</taxon>
        <taxon>Paracoccaceae</taxon>
        <taxon>Pelagovum</taxon>
    </lineage>
</organism>
<dbReference type="PANTHER" id="PTHR11280:SF5">
    <property type="entry name" value="GLUCOSAMINE-6-PHOSPHATE ISOMERASE"/>
    <property type="match status" value="1"/>
</dbReference>
<dbReference type="GO" id="GO:0019262">
    <property type="term" value="P:N-acetylneuraminate catabolic process"/>
    <property type="evidence" value="ECO:0007669"/>
    <property type="project" value="TreeGrafter"/>
</dbReference>
<evidence type="ECO:0000256" key="1">
    <source>
        <dbReference type="ARBA" id="ARBA00022801"/>
    </source>
</evidence>
<dbReference type="PROSITE" id="PS01161">
    <property type="entry name" value="GLC_GALNAC_ISOMERASE"/>
    <property type="match status" value="1"/>
</dbReference>
<dbReference type="EMBL" id="VFFF01000001">
    <property type="protein sequence ID" value="TNY33675.1"/>
    <property type="molecule type" value="Genomic_DNA"/>
</dbReference>
<dbReference type="GO" id="GO:0004342">
    <property type="term" value="F:glucosamine-6-phosphate deaminase activity"/>
    <property type="evidence" value="ECO:0007669"/>
    <property type="project" value="UniProtKB-UniRule"/>
</dbReference>
<proteinExistence type="predicted"/>
<dbReference type="EC" id="3.5.99.6" evidence="2"/>
<evidence type="ECO:0000256" key="2">
    <source>
        <dbReference type="NCBIfam" id="TIGR00502"/>
    </source>
</evidence>
<comment type="caution">
    <text evidence="4">The sequence shown here is derived from an EMBL/GenBank/DDBJ whole genome shotgun (WGS) entry which is preliminary data.</text>
</comment>
<sequence length="256" mass="27812">MRVRVHEDPAAAAAEAAEVLARRLADRPEAVLGLATGGTMEPLYEDLIGRYKRGDLSFAKATTFNLDEYVGLAPDHPQSYRRYMEEHLFRHVDIDPARTHVPRGDLPPEEAAEAYETDLARLGPVDVQLLGLGRNGHIGFNEPTSSLASRTREKALTASTLRANSRFFGEGETQPTTAITMGIATIMEARHILVLAVGAKKAEAVVNMIEGPVAAMCPASILQHHPSVMVILDTEAACLLKLREHYTVAEQGVALV</sequence>
<name>A0A5C5GFZ2_9RHOB</name>
<dbReference type="CDD" id="cd01399">
    <property type="entry name" value="GlcN6P_deaminase"/>
    <property type="match status" value="1"/>
</dbReference>
<dbReference type="InterPro" id="IPR018321">
    <property type="entry name" value="Glucosamine6P_isomerase_CS"/>
</dbReference>
<dbReference type="Pfam" id="PF01182">
    <property type="entry name" value="Glucosamine_iso"/>
    <property type="match status" value="1"/>
</dbReference>
<dbReference type="RefSeq" id="WP_140194363.1">
    <property type="nucleotide sequence ID" value="NZ_CP065915.1"/>
</dbReference>
<dbReference type="InterPro" id="IPR037171">
    <property type="entry name" value="NagB/RpiA_transferase-like"/>
</dbReference>
<keyword evidence="5" id="KW-1185">Reference proteome</keyword>
<dbReference type="GO" id="GO:0006046">
    <property type="term" value="P:N-acetylglucosamine catabolic process"/>
    <property type="evidence" value="ECO:0007669"/>
    <property type="project" value="UniProtKB-UniRule"/>
</dbReference>
<accession>A0A5C5GFZ2</accession>
<dbReference type="AlphaFoldDB" id="A0A5C5GFZ2"/>
<dbReference type="InterPro" id="IPR006148">
    <property type="entry name" value="Glc/Gal-6P_isomerase"/>
</dbReference>
<dbReference type="Proteomes" id="UP000314011">
    <property type="component" value="Unassembled WGS sequence"/>
</dbReference>
<dbReference type="PANTHER" id="PTHR11280">
    <property type="entry name" value="GLUCOSAMINE-6-PHOSPHATE ISOMERASE"/>
    <property type="match status" value="1"/>
</dbReference>
<dbReference type="InterPro" id="IPR004547">
    <property type="entry name" value="Glucosamine6P_isomerase"/>
</dbReference>
<dbReference type="GO" id="GO:0042802">
    <property type="term" value="F:identical protein binding"/>
    <property type="evidence" value="ECO:0007669"/>
    <property type="project" value="TreeGrafter"/>
</dbReference>